<reference evidence="12 13" key="1">
    <citation type="submission" date="2014-04" db="EMBL/GenBank/DDBJ databases">
        <authorList>
            <consortium name="DOE Joint Genome Institute"/>
            <person name="Kuo A."/>
            <person name="Zuccaro A."/>
            <person name="Kohler A."/>
            <person name="Nagy L.G."/>
            <person name="Floudas D."/>
            <person name="Copeland A."/>
            <person name="Barry K.W."/>
            <person name="Cichocki N."/>
            <person name="Veneault-Fourrey C."/>
            <person name="LaButti K."/>
            <person name="Lindquist E.A."/>
            <person name="Lipzen A."/>
            <person name="Lundell T."/>
            <person name="Morin E."/>
            <person name="Murat C."/>
            <person name="Sun H."/>
            <person name="Tunlid A."/>
            <person name="Henrissat B."/>
            <person name="Grigoriev I.V."/>
            <person name="Hibbett D.S."/>
            <person name="Martin F."/>
            <person name="Nordberg H.P."/>
            <person name="Cantor M.N."/>
            <person name="Hua S.X."/>
        </authorList>
    </citation>
    <scope>NUCLEOTIDE SEQUENCE [LARGE SCALE GENOMIC DNA]</scope>
    <source>
        <strain evidence="12 13">MAFF 305830</strain>
    </source>
</reference>
<dbReference type="GO" id="GO:0051301">
    <property type="term" value="P:cell division"/>
    <property type="evidence" value="ECO:0007669"/>
    <property type="project" value="UniProtKB-KW"/>
</dbReference>
<evidence type="ECO:0000256" key="2">
    <source>
        <dbReference type="ARBA" id="ARBA00004629"/>
    </source>
</evidence>
<evidence type="ECO:0000256" key="6">
    <source>
        <dbReference type="ARBA" id="ARBA00022838"/>
    </source>
</evidence>
<keyword evidence="10" id="KW-0175">Coiled coil</keyword>
<keyword evidence="4" id="KW-0132">Cell division</keyword>
<proteinExistence type="predicted"/>
<evidence type="ECO:0000313" key="12">
    <source>
        <dbReference type="EMBL" id="KIM32788.1"/>
    </source>
</evidence>
<dbReference type="GO" id="GO:0005634">
    <property type="term" value="C:nucleus"/>
    <property type="evidence" value="ECO:0007669"/>
    <property type="project" value="UniProtKB-SubCell"/>
</dbReference>
<reference evidence="13" key="2">
    <citation type="submission" date="2015-01" db="EMBL/GenBank/DDBJ databases">
        <title>Evolutionary Origins and Diversification of the Mycorrhizal Mutualists.</title>
        <authorList>
            <consortium name="DOE Joint Genome Institute"/>
            <consortium name="Mycorrhizal Genomics Consortium"/>
            <person name="Kohler A."/>
            <person name="Kuo A."/>
            <person name="Nagy L.G."/>
            <person name="Floudas D."/>
            <person name="Copeland A."/>
            <person name="Barry K.W."/>
            <person name="Cichocki N."/>
            <person name="Veneault-Fourrey C."/>
            <person name="LaButti K."/>
            <person name="Lindquist E.A."/>
            <person name="Lipzen A."/>
            <person name="Lundell T."/>
            <person name="Morin E."/>
            <person name="Murat C."/>
            <person name="Riley R."/>
            <person name="Ohm R."/>
            <person name="Sun H."/>
            <person name="Tunlid A."/>
            <person name="Henrissat B."/>
            <person name="Grigoriev I.V."/>
            <person name="Hibbett D.S."/>
            <person name="Martin F."/>
        </authorList>
    </citation>
    <scope>NUCLEOTIDE SEQUENCE [LARGE SCALE GENOMIC DNA]</scope>
    <source>
        <strain evidence="13">MAFF 305830</strain>
    </source>
</reference>
<dbReference type="Pfam" id="PF03980">
    <property type="entry name" value="Nnf1"/>
    <property type="match status" value="1"/>
</dbReference>
<evidence type="ECO:0000256" key="3">
    <source>
        <dbReference type="ARBA" id="ARBA00022454"/>
    </source>
</evidence>
<dbReference type="GO" id="GO:0000444">
    <property type="term" value="C:MIS12/MIND type complex"/>
    <property type="evidence" value="ECO:0007669"/>
    <property type="project" value="InterPro"/>
</dbReference>
<evidence type="ECO:0000256" key="10">
    <source>
        <dbReference type="SAM" id="Coils"/>
    </source>
</evidence>
<dbReference type="Proteomes" id="UP000054097">
    <property type="component" value="Unassembled WGS sequence"/>
</dbReference>
<protein>
    <submittedName>
        <fullName evidence="12">Uncharacterized protein</fullName>
    </submittedName>
</protein>
<accession>A0A0C2X3K2</accession>
<comment type="subcellular location">
    <subcellularLocation>
        <location evidence="2">Chromosome</location>
        <location evidence="2">Centromere</location>
        <location evidence="2">Kinetochore</location>
    </subcellularLocation>
    <subcellularLocation>
        <location evidence="1">Nucleus</location>
    </subcellularLocation>
</comment>
<organism evidence="12 13">
    <name type="scientific">Serendipita vermifera MAFF 305830</name>
    <dbReference type="NCBI Taxonomy" id="933852"/>
    <lineage>
        <taxon>Eukaryota</taxon>
        <taxon>Fungi</taxon>
        <taxon>Dikarya</taxon>
        <taxon>Basidiomycota</taxon>
        <taxon>Agaricomycotina</taxon>
        <taxon>Agaricomycetes</taxon>
        <taxon>Sebacinales</taxon>
        <taxon>Serendipitaceae</taxon>
        <taxon>Serendipita</taxon>
    </lineage>
</organism>
<dbReference type="HOGENOM" id="CLU_1332077_0_0_1"/>
<evidence type="ECO:0000256" key="7">
    <source>
        <dbReference type="ARBA" id="ARBA00023242"/>
    </source>
</evidence>
<feature type="coiled-coil region" evidence="10">
    <location>
        <begin position="168"/>
        <end position="209"/>
    </location>
</feature>
<feature type="region of interest" description="Disordered" evidence="11">
    <location>
        <begin position="105"/>
        <end position="128"/>
    </location>
</feature>
<evidence type="ECO:0000256" key="4">
    <source>
        <dbReference type="ARBA" id="ARBA00022618"/>
    </source>
</evidence>
<keyword evidence="5" id="KW-0498">Mitosis</keyword>
<evidence type="ECO:0000256" key="9">
    <source>
        <dbReference type="ARBA" id="ARBA00023328"/>
    </source>
</evidence>
<dbReference type="OrthoDB" id="18453at2759"/>
<feature type="non-terminal residue" evidence="12">
    <location>
        <position position="225"/>
    </location>
</feature>
<keyword evidence="3" id="KW-0158">Chromosome</keyword>
<keyword evidence="7" id="KW-0539">Nucleus</keyword>
<dbReference type="EMBL" id="KN824279">
    <property type="protein sequence ID" value="KIM32788.1"/>
    <property type="molecule type" value="Genomic_DNA"/>
</dbReference>
<evidence type="ECO:0000256" key="11">
    <source>
        <dbReference type="SAM" id="MobiDB-lite"/>
    </source>
</evidence>
<sequence length="225" mass="24931">MERGEDPVKPIGGTSRRAQHFQSALTLVCKKGATAWTLEQWLACVGTWGEENPEKATAMRVQLGQYLQETDQEKTEEILIKYNAYEGIDCLAEAVAEAKNAAAAAAQSKSNRRRSSTSASAHDATKGKDIWRSELAPRTAVHAVTVPLLEAERSRLERDIAEVSTCAIESVERLSEEALARFREHRDKAKEAKLQASKILDSIDKAKEAYEPLNVDEMGEWTMGQ</sequence>
<keyword evidence="9" id="KW-0137">Centromere</keyword>
<evidence type="ECO:0000256" key="8">
    <source>
        <dbReference type="ARBA" id="ARBA00023306"/>
    </source>
</evidence>
<evidence type="ECO:0000313" key="13">
    <source>
        <dbReference type="Proteomes" id="UP000054097"/>
    </source>
</evidence>
<evidence type="ECO:0000256" key="1">
    <source>
        <dbReference type="ARBA" id="ARBA00004123"/>
    </source>
</evidence>
<keyword evidence="8" id="KW-0131">Cell cycle</keyword>
<name>A0A0C2X3K2_SERVB</name>
<gene>
    <name evidence="12" type="ORF">M408DRAFT_62453</name>
</gene>
<keyword evidence="6" id="KW-0995">Kinetochore</keyword>
<dbReference type="STRING" id="933852.A0A0C2X3K2"/>
<evidence type="ECO:0000256" key="5">
    <source>
        <dbReference type="ARBA" id="ARBA00022776"/>
    </source>
</evidence>
<dbReference type="AlphaFoldDB" id="A0A0C2X3K2"/>
<keyword evidence="13" id="KW-1185">Reference proteome</keyword>
<dbReference type="InterPro" id="IPR007128">
    <property type="entry name" value="PMF1/Nnf1"/>
</dbReference>